<sequence>MPFEDRVGLTPDQLERLEAVLAGHHMLQDVVRWRMVSDIITQDEYSLDVIVAWDDGLFLVYDTT</sequence>
<comment type="caution">
    <text evidence="1">The sequence shown here is derived from an EMBL/GenBank/DDBJ whole genome shotgun (WGS) entry which is preliminary data.</text>
</comment>
<dbReference type="EMBL" id="JMCC02000126">
    <property type="protein sequence ID" value="KIG12551.1"/>
    <property type="molecule type" value="Genomic_DNA"/>
</dbReference>
<dbReference type="Proteomes" id="UP000031599">
    <property type="component" value="Unassembled WGS sequence"/>
</dbReference>
<gene>
    <name evidence="1" type="ORF">DB30_01261</name>
</gene>
<dbReference type="AlphaFoldDB" id="A0A0C2CMR0"/>
<evidence type="ECO:0000313" key="2">
    <source>
        <dbReference type="Proteomes" id="UP000031599"/>
    </source>
</evidence>
<proteinExistence type="predicted"/>
<evidence type="ECO:0000313" key="1">
    <source>
        <dbReference type="EMBL" id="KIG12551.1"/>
    </source>
</evidence>
<protein>
    <submittedName>
        <fullName evidence="1">Uncharacterized protein</fullName>
    </submittedName>
</protein>
<reference evidence="1 2" key="1">
    <citation type="submission" date="2014-12" db="EMBL/GenBank/DDBJ databases">
        <title>Genome assembly of Enhygromyxa salina DSM 15201.</title>
        <authorList>
            <person name="Sharma G."/>
            <person name="Subramanian S."/>
        </authorList>
    </citation>
    <scope>NUCLEOTIDE SEQUENCE [LARGE SCALE GENOMIC DNA]</scope>
    <source>
        <strain evidence="1 2">DSM 15201</strain>
    </source>
</reference>
<name>A0A0C2CMR0_9BACT</name>
<accession>A0A0C2CMR0</accession>
<organism evidence="1 2">
    <name type="scientific">Enhygromyxa salina</name>
    <dbReference type="NCBI Taxonomy" id="215803"/>
    <lineage>
        <taxon>Bacteria</taxon>
        <taxon>Pseudomonadati</taxon>
        <taxon>Myxococcota</taxon>
        <taxon>Polyangia</taxon>
        <taxon>Nannocystales</taxon>
        <taxon>Nannocystaceae</taxon>
        <taxon>Enhygromyxa</taxon>
    </lineage>
</organism>